<evidence type="ECO:0000256" key="1">
    <source>
        <dbReference type="SAM" id="Phobius"/>
    </source>
</evidence>
<dbReference type="AlphaFoldDB" id="A0A9W4A029"/>
<keyword evidence="1" id="KW-0812">Transmembrane</keyword>
<protein>
    <submittedName>
        <fullName evidence="2">Uncharacterized protein</fullName>
    </submittedName>
</protein>
<keyword evidence="1" id="KW-0472">Membrane</keyword>
<evidence type="ECO:0000313" key="3">
    <source>
        <dbReference type="Proteomes" id="UP000055316"/>
    </source>
</evidence>
<gene>
    <name evidence="2" type="ORF">KNN_04299</name>
</gene>
<dbReference type="Proteomes" id="UP000055316">
    <property type="component" value="Chromosome"/>
</dbReference>
<accession>A0A9W4A029</accession>
<organism evidence="2 3">
    <name type="scientific">Bacillus thuringiensis subsp. tolworthi</name>
    <dbReference type="NCBI Taxonomy" id="1442"/>
    <lineage>
        <taxon>Bacteria</taxon>
        <taxon>Bacillati</taxon>
        <taxon>Bacillota</taxon>
        <taxon>Bacilli</taxon>
        <taxon>Bacillales</taxon>
        <taxon>Bacillaceae</taxon>
        <taxon>Bacillus</taxon>
        <taxon>Bacillus cereus group</taxon>
    </lineage>
</organism>
<feature type="transmembrane region" description="Helical" evidence="1">
    <location>
        <begin position="20"/>
        <end position="39"/>
    </location>
</feature>
<proteinExistence type="predicted"/>
<evidence type="ECO:0000313" key="2">
    <source>
        <dbReference type="EMBL" id="BAR85143.1"/>
    </source>
</evidence>
<name>A0A9W4A029_BACTO</name>
<reference evidence="2 3" key="1">
    <citation type="submission" date="2015-05" db="EMBL/GenBank/DDBJ databases">
        <title>Whole genome sequence of Bacillus thuringiensis serovar tolworthi Pasteur Institute Standard strain.</title>
        <authorList>
            <person name="Kanda K."/>
            <person name="Nakashima K."/>
            <person name="Nagano Y."/>
        </authorList>
    </citation>
    <scope>NUCLEOTIDE SEQUENCE [LARGE SCALE GENOMIC DNA]</scope>
    <source>
        <strain evidence="2 3">Pasteur Institute Standard strain</strain>
    </source>
</reference>
<keyword evidence="1" id="KW-1133">Transmembrane helix</keyword>
<dbReference type="EMBL" id="AP014864">
    <property type="protein sequence ID" value="BAR85143.1"/>
    <property type="molecule type" value="Genomic_DNA"/>
</dbReference>
<sequence length="55" mass="6593">MIFFSSKHRIKDLSFLNKLWMTPVAYGLKYLAGTVIYIADKFDEKVRFEILKRHI</sequence>